<dbReference type="Pfam" id="PF00348">
    <property type="entry name" value="polyprenyl_synt"/>
    <property type="match status" value="1"/>
</dbReference>
<dbReference type="SFLD" id="SFLDG01017">
    <property type="entry name" value="Polyprenyl_Transferase_Like"/>
    <property type="match status" value="1"/>
</dbReference>
<evidence type="ECO:0000256" key="1">
    <source>
        <dbReference type="ARBA" id="ARBA00001946"/>
    </source>
</evidence>
<comment type="caution">
    <text evidence="7">The sequence shown here is derived from an EMBL/GenBank/DDBJ whole genome shotgun (WGS) entry which is preliminary data.</text>
</comment>
<dbReference type="AlphaFoldDB" id="A0A523BFK2"/>
<dbReference type="GO" id="GO:0004659">
    <property type="term" value="F:prenyltransferase activity"/>
    <property type="evidence" value="ECO:0007669"/>
    <property type="project" value="InterPro"/>
</dbReference>
<dbReference type="PANTHER" id="PTHR12001:SF85">
    <property type="entry name" value="SHORT CHAIN ISOPRENYL DIPHOSPHATE SYNTHASE"/>
    <property type="match status" value="1"/>
</dbReference>
<dbReference type="GO" id="GO:0008299">
    <property type="term" value="P:isoprenoid biosynthetic process"/>
    <property type="evidence" value="ECO:0007669"/>
    <property type="project" value="InterPro"/>
</dbReference>
<keyword evidence="4" id="KW-0479">Metal-binding</keyword>
<name>A0A523BFK2_9CREN</name>
<dbReference type="InterPro" id="IPR000092">
    <property type="entry name" value="Polyprenyl_synt"/>
</dbReference>
<dbReference type="CDD" id="cd00685">
    <property type="entry name" value="Trans_IPPS_HT"/>
    <property type="match status" value="1"/>
</dbReference>
<reference evidence="7 8" key="1">
    <citation type="journal article" date="2019" name="Nat. Microbiol.">
        <title>Expanding anaerobic alkane metabolism in the domain of Archaea.</title>
        <authorList>
            <person name="Wang Y."/>
            <person name="Wegener G."/>
            <person name="Hou J."/>
            <person name="Wang F."/>
            <person name="Xiao X."/>
        </authorList>
    </citation>
    <scope>NUCLEOTIDE SEQUENCE [LARGE SCALE GENOMIC DNA]</scope>
    <source>
        <strain evidence="7">WYZ-LMO10</strain>
    </source>
</reference>
<dbReference type="SFLD" id="SFLDS00005">
    <property type="entry name" value="Isoprenoid_Synthase_Type_I"/>
    <property type="match status" value="1"/>
</dbReference>
<dbReference type="PROSITE" id="PS00444">
    <property type="entry name" value="POLYPRENYL_SYNTHASE_2"/>
    <property type="match status" value="1"/>
</dbReference>
<gene>
    <name evidence="7" type="ORF">DSO08_01330</name>
</gene>
<dbReference type="PANTHER" id="PTHR12001">
    <property type="entry name" value="GERANYLGERANYL PYROPHOSPHATE SYNTHASE"/>
    <property type="match status" value="1"/>
</dbReference>
<dbReference type="InterPro" id="IPR033749">
    <property type="entry name" value="Polyprenyl_synt_CS"/>
</dbReference>
<dbReference type="Gene3D" id="1.10.600.10">
    <property type="entry name" value="Farnesyl Diphosphate Synthase"/>
    <property type="match status" value="1"/>
</dbReference>
<dbReference type="InterPro" id="IPR008949">
    <property type="entry name" value="Isoprenoid_synthase_dom_sf"/>
</dbReference>
<evidence type="ECO:0000256" key="3">
    <source>
        <dbReference type="ARBA" id="ARBA00022679"/>
    </source>
</evidence>
<protein>
    <submittedName>
        <fullName evidence="7">Polyprenyl synthetase family protein</fullName>
    </submittedName>
</protein>
<organism evidence="7 8">
    <name type="scientific">Thermoproteota archaeon</name>
    <dbReference type="NCBI Taxonomy" id="2056631"/>
    <lineage>
        <taxon>Archaea</taxon>
        <taxon>Thermoproteota</taxon>
    </lineage>
</organism>
<evidence type="ECO:0000313" key="8">
    <source>
        <dbReference type="Proteomes" id="UP000315399"/>
    </source>
</evidence>
<evidence type="ECO:0000256" key="6">
    <source>
        <dbReference type="RuleBase" id="RU004466"/>
    </source>
</evidence>
<accession>A0A523BFK2</accession>
<dbReference type="GO" id="GO:0046872">
    <property type="term" value="F:metal ion binding"/>
    <property type="evidence" value="ECO:0007669"/>
    <property type="project" value="UniProtKB-KW"/>
</dbReference>
<evidence type="ECO:0000256" key="4">
    <source>
        <dbReference type="ARBA" id="ARBA00022723"/>
    </source>
</evidence>
<proteinExistence type="inferred from homology"/>
<evidence type="ECO:0000256" key="5">
    <source>
        <dbReference type="ARBA" id="ARBA00022842"/>
    </source>
</evidence>
<comment type="similarity">
    <text evidence="2 6">Belongs to the FPP/GGPP synthase family.</text>
</comment>
<dbReference type="Proteomes" id="UP000315399">
    <property type="component" value="Unassembled WGS sequence"/>
</dbReference>
<evidence type="ECO:0000256" key="2">
    <source>
        <dbReference type="ARBA" id="ARBA00006706"/>
    </source>
</evidence>
<keyword evidence="3 6" id="KW-0808">Transferase</keyword>
<dbReference type="EMBL" id="QNVH01000007">
    <property type="protein sequence ID" value="TDA39731.1"/>
    <property type="molecule type" value="Genomic_DNA"/>
</dbReference>
<evidence type="ECO:0000313" key="7">
    <source>
        <dbReference type="EMBL" id="TDA39731.1"/>
    </source>
</evidence>
<keyword evidence="5" id="KW-0460">Magnesium</keyword>
<dbReference type="SUPFAM" id="SSF48576">
    <property type="entry name" value="Terpenoid synthases"/>
    <property type="match status" value="1"/>
</dbReference>
<dbReference type="PROSITE" id="PS00723">
    <property type="entry name" value="POLYPRENYL_SYNTHASE_1"/>
    <property type="match status" value="1"/>
</dbReference>
<sequence length="321" mass="34710">MIEEKIRQVASLIDPLIRSALHGNDNLHKAALHLPSQGGKRMRAFLVVRSCELAGGDIKSALPAAAAIEVLHNFTLIHDDIMDGDLLRRGVPTVHTLWGVPMGILAGDLLFAKAFNILLSANVDSERLMRAAQILSESAVSLSEGQSMDMEFESKLDVSEEDYILMVSKKTASLFEASAEIGATVGGGDPGLVSLLGDYGRNLGIGFQIFDDYLGLTSKEEVLGKPIGNDIREGKKTLIVIRCLNSPLRGRTLSLLGKKYAPDEELAALVDAMRQEGIDDYVLNKANLHIDLALKALSPLPDSPAKQDLVELAKYAISRTK</sequence>
<comment type="cofactor">
    <cofactor evidence="1">
        <name>Mg(2+)</name>
        <dbReference type="ChEBI" id="CHEBI:18420"/>
    </cofactor>
</comment>